<dbReference type="EMBL" id="OA882314">
    <property type="protein sequence ID" value="CAD7274673.1"/>
    <property type="molecule type" value="Genomic_DNA"/>
</dbReference>
<dbReference type="AlphaFoldDB" id="A0A7R9GBB1"/>
<gene>
    <name evidence="1" type="ORF">NMOB1V02_LOCUS2496</name>
</gene>
<reference evidence="1" key="1">
    <citation type="submission" date="2020-11" db="EMBL/GenBank/DDBJ databases">
        <authorList>
            <person name="Tran Van P."/>
        </authorList>
    </citation>
    <scope>NUCLEOTIDE SEQUENCE</scope>
</reference>
<protein>
    <submittedName>
        <fullName evidence="1">Uncharacterized protein</fullName>
    </submittedName>
</protein>
<proteinExistence type="predicted"/>
<keyword evidence="2" id="KW-1185">Reference proteome</keyword>
<accession>A0A7R9GBB1</accession>
<sequence length="393" mass="43921">MNEDVSTVSRVLRGKTSIVWRDLTRCLESHSEKCEMTRTALLRNARIPGELELFSFVEQALQQHGAVRKSSFRHVYSEILKKKLKMNAASKFLLWSIYRHLECLRKVSQESMGFASFASDVVVPVDNSVHPEVDEPCETCASVQRKEIVHKILAVKALISVLNRSNMHTVYAEIISLAKELSFEVQMSSLSAKTSSSKLSDYLNDLMMESLAASSLKQTLKADVESFAGAVNQRVVYDKEVEKTINSPLKRVASLIHKYKAADAELKMFLSPEAMSTRFVMSSVAETPNVSPLEPVKCVSEVSLKSLPKIGSSADVIARLRRLKSAQENPCLNVLVGRITRDGKSLVEFIKAKQLKVDEEKVRQWRRVGNNSVKLEDSLVKLSSGLSERIDGC</sequence>
<evidence type="ECO:0000313" key="1">
    <source>
        <dbReference type="EMBL" id="CAD7274673.1"/>
    </source>
</evidence>
<dbReference type="Proteomes" id="UP000678499">
    <property type="component" value="Unassembled WGS sequence"/>
</dbReference>
<name>A0A7R9GBB1_9CRUS</name>
<dbReference type="EMBL" id="CAJPEX010000277">
    <property type="protein sequence ID" value="CAG0914825.1"/>
    <property type="molecule type" value="Genomic_DNA"/>
</dbReference>
<organism evidence="1">
    <name type="scientific">Notodromas monacha</name>
    <dbReference type="NCBI Taxonomy" id="399045"/>
    <lineage>
        <taxon>Eukaryota</taxon>
        <taxon>Metazoa</taxon>
        <taxon>Ecdysozoa</taxon>
        <taxon>Arthropoda</taxon>
        <taxon>Crustacea</taxon>
        <taxon>Oligostraca</taxon>
        <taxon>Ostracoda</taxon>
        <taxon>Podocopa</taxon>
        <taxon>Podocopida</taxon>
        <taxon>Cypridocopina</taxon>
        <taxon>Cypridoidea</taxon>
        <taxon>Cyprididae</taxon>
        <taxon>Notodromas</taxon>
    </lineage>
</organism>
<evidence type="ECO:0000313" key="2">
    <source>
        <dbReference type="Proteomes" id="UP000678499"/>
    </source>
</evidence>